<dbReference type="Gene3D" id="3.90.50.10">
    <property type="entry name" value="Photosynthetic Reaction Center, subunit H, domain 2"/>
    <property type="match status" value="1"/>
</dbReference>
<dbReference type="Proteomes" id="UP001301731">
    <property type="component" value="Chromosome"/>
</dbReference>
<proteinExistence type="predicted"/>
<name>A0ABZ0M3D2_9ACTN</name>
<gene>
    <name evidence="1" type="ORF">R2D22_33375</name>
</gene>
<protein>
    <submittedName>
        <fullName evidence="1">PRC-barrel domain containing protein</fullName>
    </submittedName>
</protein>
<keyword evidence="2" id="KW-1185">Reference proteome</keyword>
<organism evidence="1 2">
    <name type="scientific">Streptomyces solicathayae</name>
    <dbReference type="NCBI Taxonomy" id="3081768"/>
    <lineage>
        <taxon>Bacteria</taxon>
        <taxon>Bacillati</taxon>
        <taxon>Actinomycetota</taxon>
        <taxon>Actinomycetes</taxon>
        <taxon>Kitasatosporales</taxon>
        <taxon>Streptomycetaceae</taxon>
        <taxon>Streptomyces</taxon>
    </lineage>
</organism>
<dbReference type="InterPro" id="IPR011033">
    <property type="entry name" value="PRC_barrel-like_sf"/>
</dbReference>
<evidence type="ECO:0000313" key="1">
    <source>
        <dbReference type="EMBL" id="WOX26015.1"/>
    </source>
</evidence>
<accession>A0ABZ0M3D2</accession>
<dbReference type="RefSeq" id="WP_318108870.1">
    <property type="nucleotide sequence ID" value="NZ_CP137573.1"/>
</dbReference>
<evidence type="ECO:0000313" key="2">
    <source>
        <dbReference type="Proteomes" id="UP001301731"/>
    </source>
</evidence>
<dbReference type="SUPFAM" id="SSF50346">
    <property type="entry name" value="PRC-barrel domain"/>
    <property type="match status" value="1"/>
</dbReference>
<reference evidence="1 2" key="1">
    <citation type="submission" date="2023-10" db="EMBL/GenBank/DDBJ databases">
        <title>The genome sequence of Streptomyces sp. HUAS YS2.</title>
        <authorList>
            <person name="Mo P."/>
        </authorList>
    </citation>
    <scope>NUCLEOTIDE SEQUENCE [LARGE SCALE GENOMIC DNA]</scope>
    <source>
        <strain evidence="1 2">HUAS YS2</strain>
    </source>
</reference>
<dbReference type="InterPro" id="IPR014747">
    <property type="entry name" value="Bac_photo_RC_H_C"/>
</dbReference>
<sequence length="116" mass="12844">MGTDFWGYAETSGHAPGAELIGYRVEASDGHIGKIDKYSEDVGRSYIVVDTGPWIFGHRVLLPAGLVVMIDPADETVHLAATKAEIKDAPPFESGQHEDDLPYLQLVERYYANRHM</sequence>
<dbReference type="EMBL" id="CP137573">
    <property type="protein sequence ID" value="WOX26015.1"/>
    <property type="molecule type" value="Genomic_DNA"/>
</dbReference>